<dbReference type="InterPro" id="IPR014004">
    <property type="entry name" value="Transpt-assoc_nodulatn_dom_bac"/>
</dbReference>
<dbReference type="EMBL" id="BMIK01000009">
    <property type="protein sequence ID" value="GGC33166.1"/>
    <property type="molecule type" value="Genomic_DNA"/>
</dbReference>
<gene>
    <name evidence="3" type="ORF">GCM10011386_26580</name>
</gene>
<evidence type="ECO:0000256" key="1">
    <source>
        <dbReference type="ARBA" id="ARBA00022729"/>
    </source>
</evidence>
<keyword evidence="1" id="KW-0732">Signal</keyword>
<proteinExistence type="predicted"/>
<dbReference type="Gene3D" id="3.30.1340.30">
    <property type="match status" value="2"/>
</dbReference>
<organism evidence="3 4">
    <name type="scientific">Parapedobacter defluvii</name>
    <dbReference type="NCBI Taxonomy" id="2045106"/>
    <lineage>
        <taxon>Bacteria</taxon>
        <taxon>Pseudomonadati</taxon>
        <taxon>Bacteroidota</taxon>
        <taxon>Sphingobacteriia</taxon>
        <taxon>Sphingobacteriales</taxon>
        <taxon>Sphingobacteriaceae</taxon>
        <taxon>Parapedobacter</taxon>
    </lineage>
</organism>
<evidence type="ECO:0000313" key="4">
    <source>
        <dbReference type="Proteomes" id="UP000597338"/>
    </source>
</evidence>
<dbReference type="Pfam" id="PF04972">
    <property type="entry name" value="BON"/>
    <property type="match status" value="2"/>
</dbReference>
<dbReference type="PANTHER" id="PTHR34606:SF4">
    <property type="entry name" value="OUTER MEMBRANE LIPOPROTEIN DOLP"/>
    <property type="match status" value="1"/>
</dbReference>
<reference evidence="4" key="1">
    <citation type="journal article" date="2019" name="Int. J. Syst. Evol. Microbiol.">
        <title>The Global Catalogue of Microorganisms (GCM) 10K type strain sequencing project: providing services to taxonomists for standard genome sequencing and annotation.</title>
        <authorList>
            <consortium name="The Broad Institute Genomics Platform"/>
            <consortium name="The Broad Institute Genome Sequencing Center for Infectious Disease"/>
            <person name="Wu L."/>
            <person name="Ma J."/>
        </authorList>
    </citation>
    <scope>NUCLEOTIDE SEQUENCE [LARGE SCALE GENOMIC DNA]</scope>
    <source>
        <strain evidence="4">CGMCC 1.15342</strain>
    </source>
</reference>
<dbReference type="InterPro" id="IPR007055">
    <property type="entry name" value="BON_dom"/>
</dbReference>
<feature type="domain" description="BON" evidence="2">
    <location>
        <begin position="9"/>
        <end position="77"/>
    </location>
</feature>
<dbReference type="PANTHER" id="PTHR34606">
    <property type="entry name" value="BON DOMAIN-CONTAINING PROTEIN"/>
    <property type="match status" value="1"/>
</dbReference>
<evidence type="ECO:0000313" key="3">
    <source>
        <dbReference type="EMBL" id="GGC33166.1"/>
    </source>
</evidence>
<dbReference type="InterPro" id="IPR051686">
    <property type="entry name" value="Lipoprotein_DolP"/>
</dbReference>
<dbReference type="PROSITE" id="PS50914">
    <property type="entry name" value="BON"/>
    <property type="match status" value="2"/>
</dbReference>
<sequence length="162" mass="18177">MLIFSVMETDTTIRKTLLGLIKANEILKTKDIAVDVNQGVVTLKGCVRNMREKREAERLAKYLREVRAVALDLQVECKEADDDTRIAAEIAEAFVWDPRLAGERISVAVDNGWVTLDGEVDDYCGKVAAFNAVNDIEQVKGISNRITVRVQTKYQRPLHVTT</sequence>
<keyword evidence="4" id="KW-1185">Reference proteome</keyword>
<name>A0ABQ1M260_9SPHI</name>
<accession>A0ABQ1M260</accession>
<dbReference type="SMART" id="SM00749">
    <property type="entry name" value="BON"/>
    <property type="match status" value="2"/>
</dbReference>
<comment type="caution">
    <text evidence="3">The sequence shown here is derived from an EMBL/GenBank/DDBJ whole genome shotgun (WGS) entry which is preliminary data.</text>
</comment>
<evidence type="ECO:0000259" key="2">
    <source>
        <dbReference type="PROSITE" id="PS50914"/>
    </source>
</evidence>
<dbReference type="Proteomes" id="UP000597338">
    <property type="component" value="Unassembled WGS sequence"/>
</dbReference>
<protein>
    <recommendedName>
        <fullName evidence="2">BON domain-containing protein</fullName>
    </recommendedName>
</protein>
<feature type="domain" description="BON" evidence="2">
    <location>
        <begin position="82"/>
        <end position="150"/>
    </location>
</feature>